<dbReference type="Pfam" id="PF06701">
    <property type="entry name" value="MIB_HERC2"/>
    <property type="match status" value="1"/>
</dbReference>
<feature type="chain" id="PRO_5039656645" description="MIB/HERC2 domain-containing protein" evidence="1">
    <location>
        <begin position="24"/>
        <end position="471"/>
    </location>
</feature>
<keyword evidence="1" id="KW-0732">Signal</keyword>
<keyword evidence="4" id="KW-1185">Reference proteome</keyword>
<dbReference type="Proteomes" id="UP000828390">
    <property type="component" value="Unassembled WGS sequence"/>
</dbReference>
<dbReference type="Gene3D" id="2.30.30.40">
    <property type="entry name" value="SH3 Domains"/>
    <property type="match status" value="1"/>
</dbReference>
<evidence type="ECO:0000259" key="2">
    <source>
        <dbReference type="PROSITE" id="PS51416"/>
    </source>
</evidence>
<feature type="signal peptide" evidence="1">
    <location>
        <begin position="1"/>
        <end position="23"/>
    </location>
</feature>
<dbReference type="PROSITE" id="PS51416">
    <property type="entry name" value="MIB_HERC2"/>
    <property type="match status" value="1"/>
</dbReference>
<reference evidence="3" key="2">
    <citation type="submission" date="2020-11" db="EMBL/GenBank/DDBJ databases">
        <authorList>
            <person name="McCartney M.A."/>
            <person name="Auch B."/>
            <person name="Kono T."/>
            <person name="Mallez S."/>
            <person name="Becker A."/>
            <person name="Gohl D.M."/>
            <person name="Silverstein K.A.T."/>
            <person name="Koren S."/>
            <person name="Bechman K.B."/>
            <person name="Herman A."/>
            <person name="Abrahante J.E."/>
            <person name="Garbe J."/>
        </authorList>
    </citation>
    <scope>NUCLEOTIDE SEQUENCE</scope>
    <source>
        <strain evidence="3">Duluth1</strain>
        <tissue evidence="3">Whole animal</tissue>
    </source>
</reference>
<dbReference type="SUPFAM" id="SSF159034">
    <property type="entry name" value="Mib/herc2 domain-like"/>
    <property type="match status" value="1"/>
</dbReference>
<dbReference type="InterPro" id="IPR010606">
    <property type="entry name" value="Mib_Herc2"/>
</dbReference>
<dbReference type="GO" id="GO:0004842">
    <property type="term" value="F:ubiquitin-protein transferase activity"/>
    <property type="evidence" value="ECO:0007669"/>
    <property type="project" value="InterPro"/>
</dbReference>
<evidence type="ECO:0000256" key="1">
    <source>
        <dbReference type="SAM" id="SignalP"/>
    </source>
</evidence>
<dbReference type="EMBL" id="JAIWYP010000013">
    <property type="protein sequence ID" value="KAH3718600.1"/>
    <property type="molecule type" value="Genomic_DNA"/>
</dbReference>
<organism evidence="3 4">
    <name type="scientific">Dreissena polymorpha</name>
    <name type="common">Zebra mussel</name>
    <name type="synonym">Mytilus polymorpha</name>
    <dbReference type="NCBI Taxonomy" id="45954"/>
    <lineage>
        <taxon>Eukaryota</taxon>
        <taxon>Metazoa</taxon>
        <taxon>Spiralia</taxon>
        <taxon>Lophotrochozoa</taxon>
        <taxon>Mollusca</taxon>
        <taxon>Bivalvia</taxon>
        <taxon>Autobranchia</taxon>
        <taxon>Heteroconchia</taxon>
        <taxon>Euheterodonta</taxon>
        <taxon>Imparidentia</taxon>
        <taxon>Neoheterodontei</taxon>
        <taxon>Myida</taxon>
        <taxon>Dreissenoidea</taxon>
        <taxon>Dreissenidae</taxon>
        <taxon>Dreissena</taxon>
    </lineage>
</organism>
<feature type="domain" description="MIB/HERC2" evidence="2">
    <location>
        <begin position="397"/>
        <end position="470"/>
    </location>
</feature>
<dbReference type="GO" id="GO:0046872">
    <property type="term" value="F:metal ion binding"/>
    <property type="evidence" value="ECO:0007669"/>
    <property type="project" value="InterPro"/>
</dbReference>
<sequence length="471" mass="53149">MLRNIGNVVCFIIVFMTSHRVTGQANDVTQLNRRLTILWNSVEDDINDIRLEIMDLKMTVEQFVVGQRNSSDGSIIGHRMTDINQREITDLKNKLNAHESRLNRLFSAVSEIQVDNSALKSKVNQLVVEKEDKANAELLRLNAGIETNFDDKFNALQKKFEETAAVMMKGYKDLKTHVFDQTNTLSQSMISEQNKLSIKIDKAIVRLDGEVNKLEVNALVEKNERNELMKNFKAELLQLNAGVETKCDDRVNTLQKKLNETAALNMAGNKDLETRISDQMNIFSQSLISEQNKLSIKIDKAIVRVDGEVNKLQVNALVEKNERNELIKNLKAELLQLNAGVNKKCDDRVNALQNNLSARIDKADAYIVKLDASIKDLKTHIGKLPFSANGYLVKRIFGSDLRKHIEIGSRVVRGTDWDRGDTDGGGPGTVTDVDSVNGRVWVEWDMYRGVGRVQRMGSEGKYDLFILTDGQ</sequence>
<dbReference type="InterPro" id="IPR037252">
    <property type="entry name" value="Mib_Herc2_sf"/>
</dbReference>
<protein>
    <recommendedName>
        <fullName evidence="2">MIB/HERC2 domain-containing protein</fullName>
    </recommendedName>
</protein>
<reference evidence="3" key="1">
    <citation type="journal article" date="2019" name="bioRxiv">
        <title>The Genome of the Zebra Mussel, Dreissena polymorpha: A Resource for Invasive Species Research.</title>
        <authorList>
            <person name="McCartney M.A."/>
            <person name="Auch B."/>
            <person name="Kono T."/>
            <person name="Mallez S."/>
            <person name="Zhang Y."/>
            <person name="Obille A."/>
            <person name="Becker A."/>
            <person name="Abrahante J.E."/>
            <person name="Garbe J."/>
            <person name="Badalamenti J.P."/>
            <person name="Herman A."/>
            <person name="Mangelson H."/>
            <person name="Liachko I."/>
            <person name="Sullivan S."/>
            <person name="Sone E.D."/>
            <person name="Koren S."/>
            <person name="Silverstein K.A.T."/>
            <person name="Beckman K.B."/>
            <person name="Gohl D.M."/>
        </authorList>
    </citation>
    <scope>NUCLEOTIDE SEQUENCE</scope>
    <source>
        <strain evidence="3">Duluth1</strain>
        <tissue evidence="3">Whole animal</tissue>
    </source>
</reference>
<dbReference type="AlphaFoldDB" id="A0A9D4C7D6"/>
<accession>A0A9D4C7D6</accession>
<comment type="caution">
    <text evidence="3">The sequence shown here is derived from an EMBL/GenBank/DDBJ whole genome shotgun (WGS) entry which is preliminary data.</text>
</comment>
<gene>
    <name evidence="3" type="ORF">DPMN_061406</name>
</gene>
<evidence type="ECO:0000313" key="4">
    <source>
        <dbReference type="Proteomes" id="UP000828390"/>
    </source>
</evidence>
<dbReference type="Gene3D" id="1.20.5.1700">
    <property type="match status" value="1"/>
</dbReference>
<proteinExistence type="predicted"/>
<name>A0A9D4C7D6_DREPO</name>
<evidence type="ECO:0000313" key="3">
    <source>
        <dbReference type="EMBL" id="KAH3718600.1"/>
    </source>
</evidence>
<dbReference type="GO" id="GO:0016567">
    <property type="term" value="P:protein ubiquitination"/>
    <property type="evidence" value="ECO:0007669"/>
    <property type="project" value="InterPro"/>
</dbReference>